<dbReference type="InterPro" id="IPR036390">
    <property type="entry name" value="WH_DNA-bd_sf"/>
</dbReference>
<feature type="domain" description="Helix-turn-helix type 11" evidence="1">
    <location>
        <begin position="25"/>
        <end position="74"/>
    </location>
</feature>
<comment type="caution">
    <text evidence="3">The sequence shown here is derived from an EMBL/GenBank/DDBJ whole genome shotgun (WGS) entry which is preliminary data.</text>
</comment>
<dbReference type="InterPro" id="IPR013196">
    <property type="entry name" value="HTH_11"/>
</dbReference>
<keyword evidence="4" id="KW-1185">Reference proteome</keyword>
<dbReference type="PANTHER" id="PTHR34580:SF1">
    <property type="entry name" value="PROTEIN PAFC"/>
    <property type="match status" value="1"/>
</dbReference>
<dbReference type="InterPro" id="IPR026881">
    <property type="entry name" value="WYL_dom"/>
</dbReference>
<organism evidence="3 4">
    <name type="scientific">Actinotalea ferrariae CF5-4</name>
    <dbReference type="NCBI Taxonomy" id="948458"/>
    <lineage>
        <taxon>Bacteria</taxon>
        <taxon>Bacillati</taxon>
        <taxon>Actinomycetota</taxon>
        <taxon>Actinomycetes</taxon>
        <taxon>Micrococcales</taxon>
        <taxon>Cellulomonadaceae</taxon>
        <taxon>Actinotalea</taxon>
    </lineage>
</organism>
<protein>
    <submittedName>
        <fullName evidence="3">Transcriptional regulator</fullName>
    </submittedName>
</protein>
<dbReference type="SUPFAM" id="SSF46785">
    <property type="entry name" value="Winged helix' DNA-binding domain"/>
    <property type="match status" value="1"/>
</dbReference>
<evidence type="ECO:0000313" key="4">
    <source>
        <dbReference type="Proteomes" id="UP000019753"/>
    </source>
</evidence>
<dbReference type="InterPro" id="IPR036388">
    <property type="entry name" value="WH-like_DNA-bd_sf"/>
</dbReference>
<sequence length="243" mass="25480">MPRVEVAGPRRVQAPREPVLQGRGQLRRAGPAGRSAARLAASLDVSVRTIKRDISALQQGGFPVWARPGPGGGYVVDAAATLPPVTVTPAEVSGLAAAVAAHRGQPFDGPARAALAKILGVMDPAARDRATALGARLWIDDVAQGPPARARRAVEQALEEGRVLSLRYRDRGGEVRATSVDPVLLAHTQGTWFLVGLCRSDDALRWFRLGDVEAAHVTSVAARVIPVEAVGTPPPTAHPVADL</sequence>
<proteinExistence type="predicted"/>
<dbReference type="RefSeq" id="WP_245612521.1">
    <property type="nucleotide sequence ID" value="NZ_AXCW01000102.1"/>
</dbReference>
<dbReference type="Gene3D" id="1.10.10.10">
    <property type="entry name" value="Winged helix-like DNA-binding domain superfamily/Winged helix DNA-binding domain"/>
    <property type="match status" value="1"/>
</dbReference>
<evidence type="ECO:0000313" key="3">
    <source>
        <dbReference type="EMBL" id="EYR63329.1"/>
    </source>
</evidence>
<reference evidence="3 4" key="1">
    <citation type="submission" date="2014-01" db="EMBL/GenBank/DDBJ databases">
        <title>Actinotalea ferrariae CF5-4.</title>
        <authorList>
            <person name="Chen F."/>
            <person name="Li Y."/>
            <person name="Wang G."/>
        </authorList>
    </citation>
    <scope>NUCLEOTIDE SEQUENCE [LARGE SCALE GENOMIC DNA]</scope>
    <source>
        <strain evidence="3 4">CF5-4</strain>
    </source>
</reference>
<dbReference type="PANTHER" id="PTHR34580">
    <property type="match status" value="1"/>
</dbReference>
<dbReference type="Pfam" id="PF08279">
    <property type="entry name" value="HTH_11"/>
    <property type="match status" value="1"/>
</dbReference>
<dbReference type="Proteomes" id="UP000019753">
    <property type="component" value="Unassembled WGS sequence"/>
</dbReference>
<evidence type="ECO:0000259" key="1">
    <source>
        <dbReference type="Pfam" id="PF08279"/>
    </source>
</evidence>
<gene>
    <name evidence="3" type="ORF">N866_01275</name>
</gene>
<dbReference type="EMBL" id="AXCW01000102">
    <property type="protein sequence ID" value="EYR63329.1"/>
    <property type="molecule type" value="Genomic_DNA"/>
</dbReference>
<accession>A0A021VQ78</accession>
<dbReference type="AlphaFoldDB" id="A0A021VQ78"/>
<dbReference type="PROSITE" id="PS52050">
    <property type="entry name" value="WYL"/>
    <property type="match status" value="1"/>
</dbReference>
<dbReference type="InterPro" id="IPR051534">
    <property type="entry name" value="CBASS_pafABC_assoc_protein"/>
</dbReference>
<evidence type="ECO:0000259" key="2">
    <source>
        <dbReference type="Pfam" id="PF13280"/>
    </source>
</evidence>
<feature type="domain" description="WYL" evidence="2">
    <location>
        <begin position="152"/>
        <end position="216"/>
    </location>
</feature>
<name>A0A021VQ78_9CELL</name>
<dbReference type="Pfam" id="PF13280">
    <property type="entry name" value="WYL"/>
    <property type="match status" value="1"/>
</dbReference>